<dbReference type="InterPro" id="IPR050109">
    <property type="entry name" value="HTH-type_TetR-like_transc_reg"/>
</dbReference>
<dbReference type="PROSITE" id="PS50977">
    <property type="entry name" value="HTH_TETR_2"/>
    <property type="match status" value="1"/>
</dbReference>
<dbReference type="PRINTS" id="PR00455">
    <property type="entry name" value="HTHTETR"/>
</dbReference>
<dbReference type="InterPro" id="IPR001647">
    <property type="entry name" value="HTH_TetR"/>
</dbReference>
<evidence type="ECO:0000313" key="5">
    <source>
        <dbReference type="EMBL" id="CAB4704540.1"/>
    </source>
</evidence>
<keyword evidence="1" id="KW-0238">DNA-binding</keyword>
<protein>
    <submittedName>
        <fullName evidence="6">Unannotated protein</fullName>
    </submittedName>
</protein>
<feature type="compositionally biased region" description="Polar residues" evidence="2">
    <location>
        <begin position="11"/>
        <end position="20"/>
    </location>
</feature>
<proteinExistence type="predicted"/>
<dbReference type="EMBL" id="CAFAAV010000221">
    <property type="protein sequence ID" value="CAB4833196.1"/>
    <property type="molecule type" value="Genomic_DNA"/>
</dbReference>
<dbReference type="Gene3D" id="1.10.357.10">
    <property type="entry name" value="Tetracycline Repressor, domain 2"/>
    <property type="match status" value="1"/>
</dbReference>
<dbReference type="PANTHER" id="PTHR30055:SF226">
    <property type="entry name" value="HTH-TYPE TRANSCRIPTIONAL REGULATOR PKSA"/>
    <property type="match status" value="1"/>
</dbReference>
<dbReference type="SUPFAM" id="SSF46689">
    <property type="entry name" value="Homeodomain-like"/>
    <property type="match status" value="1"/>
</dbReference>
<dbReference type="EMBL" id="CAFBMT010000008">
    <property type="protein sequence ID" value="CAB4933750.1"/>
    <property type="molecule type" value="Genomic_DNA"/>
</dbReference>
<dbReference type="GO" id="GO:0000976">
    <property type="term" value="F:transcription cis-regulatory region binding"/>
    <property type="evidence" value="ECO:0007669"/>
    <property type="project" value="TreeGrafter"/>
</dbReference>
<dbReference type="SUPFAM" id="SSF48498">
    <property type="entry name" value="Tetracyclin repressor-like, C-terminal domain"/>
    <property type="match status" value="1"/>
</dbReference>
<reference evidence="6" key="1">
    <citation type="submission" date="2020-05" db="EMBL/GenBank/DDBJ databases">
        <authorList>
            <person name="Chiriac C."/>
            <person name="Salcher M."/>
            <person name="Ghai R."/>
            <person name="Kavagutti S V."/>
        </authorList>
    </citation>
    <scope>NUCLEOTIDE SEQUENCE</scope>
</reference>
<evidence type="ECO:0000313" key="6">
    <source>
        <dbReference type="EMBL" id="CAB4833196.1"/>
    </source>
</evidence>
<gene>
    <name evidence="5" type="ORF">UFOPK2656_00266</name>
    <name evidence="6" type="ORF">UFOPK3099_02313</name>
    <name evidence="7" type="ORF">UFOPK3651_01653</name>
    <name evidence="4" type="ORF">UFOPK4189_02014</name>
</gene>
<dbReference type="AlphaFoldDB" id="A0A6J7AJK1"/>
<evidence type="ECO:0000256" key="1">
    <source>
        <dbReference type="ARBA" id="ARBA00023125"/>
    </source>
</evidence>
<organism evidence="6">
    <name type="scientific">freshwater metagenome</name>
    <dbReference type="NCBI Taxonomy" id="449393"/>
    <lineage>
        <taxon>unclassified sequences</taxon>
        <taxon>metagenomes</taxon>
        <taxon>ecological metagenomes</taxon>
    </lineage>
</organism>
<sequence>MVQVKPMSARTVITSPTPATRQRRSRGGTQPLPLTRDDILDAALPLVAEHGLDALTVKAVADALGISSPAVYHYVNGRDDLLDRLCERVARKIDVDIPATLTWSDTIVEVLLRMHRVFEHYPGVGARVLSTQRRSRAADRVSQKVLEVLLTEGFTSTDAMDLLATLHFLFGGWLLGTRPLRPGETLDPALLERSVHWALDGFRNTVSPITTPGPAAGPDHGDHP</sequence>
<dbReference type="InterPro" id="IPR009057">
    <property type="entry name" value="Homeodomain-like_sf"/>
</dbReference>
<dbReference type="InterPro" id="IPR036271">
    <property type="entry name" value="Tet_transcr_reg_TetR-rel_C_sf"/>
</dbReference>
<dbReference type="PANTHER" id="PTHR30055">
    <property type="entry name" value="HTH-TYPE TRANSCRIPTIONAL REGULATOR RUTR"/>
    <property type="match status" value="1"/>
</dbReference>
<dbReference type="CDD" id="cd00093">
    <property type="entry name" value="HTH_XRE"/>
    <property type="match status" value="1"/>
</dbReference>
<dbReference type="EMBL" id="CAESGF010000011">
    <property type="protein sequence ID" value="CAB4364250.1"/>
    <property type="molecule type" value="Genomic_DNA"/>
</dbReference>
<name>A0A6J7AJK1_9ZZZZ</name>
<feature type="region of interest" description="Disordered" evidence="2">
    <location>
        <begin position="1"/>
        <end position="32"/>
    </location>
</feature>
<feature type="domain" description="HTH tetR-type" evidence="3">
    <location>
        <begin position="33"/>
        <end position="93"/>
    </location>
</feature>
<evidence type="ECO:0000313" key="4">
    <source>
        <dbReference type="EMBL" id="CAB4364250.1"/>
    </source>
</evidence>
<dbReference type="InterPro" id="IPR001387">
    <property type="entry name" value="Cro/C1-type_HTH"/>
</dbReference>
<evidence type="ECO:0000313" key="7">
    <source>
        <dbReference type="EMBL" id="CAB4933750.1"/>
    </source>
</evidence>
<dbReference type="GO" id="GO:0003700">
    <property type="term" value="F:DNA-binding transcription factor activity"/>
    <property type="evidence" value="ECO:0007669"/>
    <property type="project" value="TreeGrafter"/>
</dbReference>
<dbReference type="EMBL" id="CAEZYF010000001">
    <property type="protein sequence ID" value="CAB4704540.1"/>
    <property type="molecule type" value="Genomic_DNA"/>
</dbReference>
<dbReference type="Pfam" id="PF00440">
    <property type="entry name" value="TetR_N"/>
    <property type="match status" value="1"/>
</dbReference>
<accession>A0A6J7AJK1</accession>
<evidence type="ECO:0000259" key="3">
    <source>
        <dbReference type="PROSITE" id="PS50977"/>
    </source>
</evidence>
<evidence type="ECO:0000256" key="2">
    <source>
        <dbReference type="SAM" id="MobiDB-lite"/>
    </source>
</evidence>